<dbReference type="GO" id="GO:0005524">
    <property type="term" value="F:ATP binding"/>
    <property type="evidence" value="ECO:0007669"/>
    <property type="project" value="UniProtKB-KW"/>
</dbReference>
<evidence type="ECO:0000256" key="5">
    <source>
        <dbReference type="ARBA" id="ARBA00022741"/>
    </source>
</evidence>
<dbReference type="Pfam" id="PF12833">
    <property type="entry name" value="HTH_18"/>
    <property type="match status" value="1"/>
</dbReference>
<dbReference type="GO" id="GO:0000155">
    <property type="term" value="F:phosphorelay sensor kinase activity"/>
    <property type="evidence" value="ECO:0007669"/>
    <property type="project" value="InterPro"/>
</dbReference>
<dbReference type="Pfam" id="PF07494">
    <property type="entry name" value="Reg_prop"/>
    <property type="match status" value="7"/>
</dbReference>
<protein>
    <recommendedName>
        <fullName evidence="2">histidine kinase</fullName>
        <ecNumber evidence="2">2.7.13.3</ecNumber>
    </recommendedName>
</protein>
<evidence type="ECO:0000259" key="14">
    <source>
        <dbReference type="PROSITE" id="PS01124"/>
    </source>
</evidence>
<dbReference type="SUPFAM" id="SSF55874">
    <property type="entry name" value="ATPase domain of HSP90 chaperone/DNA topoisomerase II/histidine kinase"/>
    <property type="match status" value="1"/>
</dbReference>
<dbReference type="FunFam" id="3.40.50.2300:FF:000138">
    <property type="entry name" value="Two-component system sensor histidine kinase/response regulator"/>
    <property type="match status" value="1"/>
</dbReference>
<keyword evidence="4" id="KW-0808">Transferase</keyword>
<dbReference type="Gene3D" id="2.60.40.10">
    <property type="entry name" value="Immunoglobulins"/>
    <property type="match status" value="1"/>
</dbReference>
<dbReference type="InterPro" id="IPR004358">
    <property type="entry name" value="Sig_transdc_His_kin-like_C"/>
</dbReference>
<keyword evidence="10" id="KW-0238">DNA-binding</keyword>
<dbReference type="SUPFAM" id="SSF52172">
    <property type="entry name" value="CheY-like"/>
    <property type="match status" value="1"/>
</dbReference>
<evidence type="ECO:0000259" key="15">
    <source>
        <dbReference type="PROSITE" id="PS50109"/>
    </source>
</evidence>
<dbReference type="OrthoDB" id="9797097at2"/>
<keyword evidence="11" id="KW-0804">Transcription</keyword>
<feature type="domain" description="Histidine kinase" evidence="15">
    <location>
        <begin position="859"/>
        <end position="1077"/>
    </location>
</feature>
<dbReference type="PRINTS" id="PR00344">
    <property type="entry name" value="BCTRLSENSOR"/>
</dbReference>
<dbReference type="FunFam" id="3.30.565.10:FF:000037">
    <property type="entry name" value="Hybrid sensor histidine kinase/response regulator"/>
    <property type="match status" value="1"/>
</dbReference>
<dbReference type="CDD" id="cd17574">
    <property type="entry name" value="REC_OmpR"/>
    <property type="match status" value="1"/>
</dbReference>
<keyword evidence="7" id="KW-0067">ATP-binding</keyword>
<keyword evidence="13" id="KW-0472">Membrane</keyword>
<dbReference type="SMART" id="SM00448">
    <property type="entry name" value="REC"/>
    <property type="match status" value="1"/>
</dbReference>
<dbReference type="CDD" id="cd00082">
    <property type="entry name" value="HisKA"/>
    <property type="match status" value="1"/>
</dbReference>
<dbReference type="CDD" id="cd00075">
    <property type="entry name" value="HATPase"/>
    <property type="match status" value="1"/>
</dbReference>
<keyword evidence="13" id="KW-1133">Transmembrane helix</keyword>
<dbReference type="Pfam" id="PF07495">
    <property type="entry name" value="Y_Y_Y"/>
    <property type="match status" value="1"/>
</dbReference>
<evidence type="ECO:0000256" key="11">
    <source>
        <dbReference type="ARBA" id="ARBA00023163"/>
    </source>
</evidence>
<dbReference type="Gene3D" id="3.30.565.10">
    <property type="entry name" value="Histidine kinase-like ATPase, C-terminal domain"/>
    <property type="match status" value="1"/>
</dbReference>
<name>F4L642_HALH1</name>
<evidence type="ECO:0000256" key="3">
    <source>
        <dbReference type="ARBA" id="ARBA00022553"/>
    </source>
</evidence>
<gene>
    <name evidence="17" type="ordered locus">Halhy_5277</name>
</gene>
<dbReference type="KEGG" id="hhy:Halhy_5277"/>
<dbReference type="HOGENOM" id="CLU_000445_28_1_10"/>
<dbReference type="PROSITE" id="PS00041">
    <property type="entry name" value="HTH_ARAC_FAMILY_1"/>
    <property type="match status" value="1"/>
</dbReference>
<keyword evidence="18" id="KW-1185">Reference proteome</keyword>
<dbReference type="eggNOG" id="COG3292">
    <property type="taxonomic scope" value="Bacteria"/>
</dbReference>
<keyword evidence="8" id="KW-0902">Two-component regulatory system</keyword>
<dbReference type="Gene3D" id="2.130.10.10">
    <property type="entry name" value="YVTN repeat-like/Quinoprotein amine dehydrogenase"/>
    <property type="match status" value="5"/>
</dbReference>
<dbReference type="Pfam" id="PF00072">
    <property type="entry name" value="Response_reg"/>
    <property type="match status" value="1"/>
</dbReference>
<dbReference type="InterPro" id="IPR009057">
    <property type="entry name" value="Homeodomain-like_sf"/>
</dbReference>
<comment type="catalytic activity">
    <reaction evidence="1">
        <text>ATP + protein L-histidine = ADP + protein N-phospho-L-histidine.</text>
        <dbReference type="EC" id="2.7.13.3"/>
    </reaction>
</comment>
<feature type="modified residue" description="4-aspartylphosphate" evidence="12">
    <location>
        <position position="1169"/>
    </location>
</feature>
<dbReference type="InterPro" id="IPR003594">
    <property type="entry name" value="HATPase_dom"/>
</dbReference>
<dbReference type="SUPFAM" id="SSF63829">
    <property type="entry name" value="Calcium-dependent phosphotriesterase"/>
    <property type="match status" value="2"/>
</dbReference>
<keyword evidence="9" id="KW-0805">Transcription regulation</keyword>
<dbReference type="PROSITE" id="PS50109">
    <property type="entry name" value="HIS_KIN"/>
    <property type="match status" value="1"/>
</dbReference>
<feature type="transmembrane region" description="Helical" evidence="13">
    <location>
        <begin position="802"/>
        <end position="822"/>
    </location>
</feature>
<evidence type="ECO:0000256" key="7">
    <source>
        <dbReference type="ARBA" id="ARBA00022840"/>
    </source>
</evidence>
<dbReference type="InterPro" id="IPR036890">
    <property type="entry name" value="HATPase_C_sf"/>
</dbReference>
<dbReference type="InterPro" id="IPR015943">
    <property type="entry name" value="WD40/YVTN_repeat-like_dom_sf"/>
</dbReference>
<reference evidence="17 18" key="1">
    <citation type="journal article" date="2011" name="Stand. Genomic Sci.">
        <title>Complete genome sequence of Haliscomenobacter hydrossis type strain (O).</title>
        <authorList>
            <consortium name="US DOE Joint Genome Institute (JGI-PGF)"/>
            <person name="Daligault H."/>
            <person name="Lapidus A."/>
            <person name="Zeytun A."/>
            <person name="Nolan M."/>
            <person name="Lucas S."/>
            <person name="Del Rio T.G."/>
            <person name="Tice H."/>
            <person name="Cheng J.F."/>
            <person name="Tapia R."/>
            <person name="Han C."/>
            <person name="Goodwin L."/>
            <person name="Pitluck S."/>
            <person name="Liolios K."/>
            <person name="Pagani I."/>
            <person name="Ivanova N."/>
            <person name="Huntemann M."/>
            <person name="Mavromatis K."/>
            <person name="Mikhailova N."/>
            <person name="Pati A."/>
            <person name="Chen A."/>
            <person name="Palaniappan K."/>
            <person name="Land M."/>
            <person name="Hauser L."/>
            <person name="Brambilla E.M."/>
            <person name="Rohde M."/>
            <person name="Verbarg S."/>
            <person name="Goker M."/>
            <person name="Bristow J."/>
            <person name="Eisen J.A."/>
            <person name="Markowitz V."/>
            <person name="Hugenholtz P."/>
            <person name="Kyrpides N.C."/>
            <person name="Klenk H.P."/>
            <person name="Woyke T."/>
        </authorList>
    </citation>
    <scope>NUCLEOTIDE SEQUENCE [LARGE SCALE GENOMIC DNA]</scope>
    <source>
        <strain evidence="18">ATCC 27775 / DSM 1100 / LMG 10767 / O</strain>
    </source>
</reference>
<dbReference type="InterPro" id="IPR001789">
    <property type="entry name" value="Sig_transdc_resp-reg_receiver"/>
</dbReference>
<dbReference type="Gene3D" id="1.10.287.130">
    <property type="match status" value="1"/>
</dbReference>
<feature type="domain" description="Response regulatory" evidence="16">
    <location>
        <begin position="1121"/>
        <end position="1236"/>
    </location>
</feature>
<keyword evidence="3 12" id="KW-0597">Phosphoprotein</keyword>
<dbReference type="STRING" id="760192.Halhy_5277"/>
<evidence type="ECO:0000256" key="6">
    <source>
        <dbReference type="ARBA" id="ARBA00022777"/>
    </source>
</evidence>
<evidence type="ECO:0000259" key="16">
    <source>
        <dbReference type="PROSITE" id="PS50110"/>
    </source>
</evidence>
<dbReference type="GO" id="GO:0003700">
    <property type="term" value="F:DNA-binding transcription factor activity"/>
    <property type="evidence" value="ECO:0007669"/>
    <property type="project" value="InterPro"/>
</dbReference>
<feature type="domain" description="HTH araC/xylS-type" evidence="14">
    <location>
        <begin position="1274"/>
        <end position="1372"/>
    </location>
</feature>
<dbReference type="InterPro" id="IPR011006">
    <property type="entry name" value="CheY-like_superfamily"/>
</dbReference>
<dbReference type="PROSITE" id="PS50110">
    <property type="entry name" value="RESPONSE_REGULATORY"/>
    <property type="match status" value="1"/>
</dbReference>
<evidence type="ECO:0000256" key="8">
    <source>
        <dbReference type="ARBA" id="ARBA00023012"/>
    </source>
</evidence>
<evidence type="ECO:0000313" key="17">
    <source>
        <dbReference type="EMBL" id="AEE53102.1"/>
    </source>
</evidence>
<dbReference type="InterPro" id="IPR011110">
    <property type="entry name" value="Reg_prop"/>
</dbReference>
<evidence type="ECO:0000256" key="12">
    <source>
        <dbReference type="PROSITE-ProRule" id="PRU00169"/>
    </source>
</evidence>
<dbReference type="PANTHER" id="PTHR43547">
    <property type="entry name" value="TWO-COMPONENT HISTIDINE KINASE"/>
    <property type="match status" value="1"/>
</dbReference>
<sequence length="1381" mass="158343">MIHKRFWILLLVLVFWGGVQAQEPSFSRLPEDMVVSNVAATAMYQDKKGFLWVGTWNGLYRYDGYNLKKFKLTITSPDEIKGEKIIALYEDREGYLWVGTENTGLYRLDRTTEQFKVYQHDPNNKKSLPDNKVASIFQDDQGKIWVGTLKGLASLNADHSFTRLENAEISNIEITCTIRGRDGSYWFGSTYGVFRGILTPNGRFSITRMEVVPAGTPSNLAPAHNHIYDIKEDPRKDNIFWIGSRNGLKRLDFASNQIQHIQASPGGLSNNLITSIVFPSGQNDGGFFIGTDYGLNYYLPDQGLFKSYFHVPKQTGSLHASTVLSLCEDRVGQIWVGTNKGVGKMNFLRNPFSALHLPEDVSINSMSYANDRLWAGSFGQGIFEIIRNKDQISYRKIPLNGQANFIHALHADKKGNIWAGTRGEGLLVFKADNPAQRKQYTDANGLSHNYIMSVGEDERGIMWLGTWAGGLIRHDPNTGAFNIYRTIKGGGNLAQFPIVLTFEYKNEAGKSVLCVGTRGGGLLELELDKAGFPQKLLRKSTNNPTQNQTISSNFINCYWKDVFGRTWIGTEDGLNLWNQKTNVYKHFFKTDGLPDDIIQSLAEDENGNLWVSSTKGVSRFSPERSKKDYCRVYDLQDGLPSNFFNSNVSCYTQDRYVFFGSNNGFLYFQPHQIRDNPVAPTVELVDFRLFNHSLQVGEKVHNRVVLNQNIGETPELLLRHSDNLFSIEFAALHFLEPNKNQYKFRLLGFNDNWIPSDAKERVAHYSNLSPGKYTFEVQAANNDGLWAKEPARLEIRVLPPFWLTWWAYLIYLGIIAAAIWMYRQSILVREKLRNQVKMETFKREKTEELGQMKIHFFTNISHELRTPLTLLVSPLEDLLKQENTDASTHEMYTLMHRNVERLKSMIDQLLEFRKIEEGLLHLEVVETDLVRFFKNIAIAFRDLARHRNIQFSFVSSVEELKAWVDRDLLEKVLFNLLSNAFKYSDDHGQILMKLDCNEQQVVFSLEDNGIGIPTEEMPHIFEQFYRARSSQHGNRRQGTGIGLALTKSIVELHKGSIEAYSMINRGSVFVVKLPLGSSHFPPEVIKLYYRDPEDSDHYPYDQNTKLVDTPQEELIQSDNPLVLVVEDNADIRTYIRRSLYPDYEVIEAENGQEGLEKTRKLIPDIIISDVIMPELDGFELCRTVKQEEATAHIPVILLSARSSQMYQVEGYDTGADDYIAKPFSIDLLQARIRNLLNNRERIQRHFDQEFVRKHEVDISPAELSINHLDKQFLEKCIALVEKHIEDPDYSVEQMSHELLVSRMQLYRKIKAITGESPNHFIRTIRVKRAAQLLEKGYSVAETTYKVGFQDLKYFRECFKKQFGMNPSEFVQQVPKISSGLN</sequence>
<dbReference type="eggNOG" id="COG2205">
    <property type="taxonomic scope" value="Bacteria"/>
</dbReference>
<dbReference type="FunFam" id="1.10.287.130:FF:000045">
    <property type="entry name" value="Two-component system sensor histidine kinase/response regulator"/>
    <property type="match status" value="1"/>
</dbReference>
<organism evidence="17 18">
    <name type="scientific">Haliscomenobacter hydrossis (strain ATCC 27775 / DSM 1100 / LMG 10767 / O)</name>
    <dbReference type="NCBI Taxonomy" id="760192"/>
    <lineage>
        <taxon>Bacteria</taxon>
        <taxon>Pseudomonadati</taxon>
        <taxon>Bacteroidota</taxon>
        <taxon>Saprospiria</taxon>
        <taxon>Saprospirales</taxon>
        <taxon>Haliscomenobacteraceae</taxon>
        <taxon>Haliscomenobacter</taxon>
    </lineage>
</organism>
<keyword evidence="5" id="KW-0547">Nucleotide-binding</keyword>
<dbReference type="InterPro" id="IPR018060">
    <property type="entry name" value="HTH_AraC"/>
</dbReference>
<evidence type="ECO:0000256" key="9">
    <source>
        <dbReference type="ARBA" id="ARBA00023015"/>
    </source>
</evidence>
<evidence type="ECO:0000256" key="10">
    <source>
        <dbReference type="ARBA" id="ARBA00023125"/>
    </source>
</evidence>
<dbReference type="InterPro" id="IPR036097">
    <property type="entry name" value="HisK_dim/P_sf"/>
</dbReference>
<keyword evidence="6 17" id="KW-0418">Kinase</keyword>
<dbReference type="Gene3D" id="1.10.10.60">
    <property type="entry name" value="Homeodomain-like"/>
    <property type="match status" value="1"/>
</dbReference>
<dbReference type="SMART" id="SM00388">
    <property type="entry name" value="HisKA"/>
    <property type="match status" value="1"/>
</dbReference>
<dbReference type="eggNOG" id="COG0745">
    <property type="taxonomic scope" value="Bacteria"/>
</dbReference>
<evidence type="ECO:0000256" key="2">
    <source>
        <dbReference type="ARBA" id="ARBA00012438"/>
    </source>
</evidence>
<dbReference type="InterPro" id="IPR003661">
    <property type="entry name" value="HisK_dim/P_dom"/>
</dbReference>
<keyword evidence="13" id="KW-0812">Transmembrane</keyword>
<dbReference type="eggNOG" id="COG2207">
    <property type="taxonomic scope" value="Bacteria"/>
</dbReference>
<dbReference type="SUPFAM" id="SSF46689">
    <property type="entry name" value="Homeodomain-like"/>
    <property type="match status" value="1"/>
</dbReference>
<dbReference type="Proteomes" id="UP000008461">
    <property type="component" value="Chromosome"/>
</dbReference>
<dbReference type="EC" id="2.7.13.3" evidence="2"/>
<accession>F4L642</accession>
<dbReference type="EMBL" id="CP002691">
    <property type="protein sequence ID" value="AEE53102.1"/>
    <property type="molecule type" value="Genomic_DNA"/>
</dbReference>
<dbReference type="Pfam" id="PF00512">
    <property type="entry name" value="HisKA"/>
    <property type="match status" value="1"/>
</dbReference>
<dbReference type="RefSeq" id="WP_013767637.1">
    <property type="nucleotide sequence ID" value="NC_015510.1"/>
</dbReference>
<dbReference type="InterPro" id="IPR018062">
    <property type="entry name" value="HTH_AraC-typ_CS"/>
</dbReference>
<dbReference type="InterPro" id="IPR013783">
    <property type="entry name" value="Ig-like_fold"/>
</dbReference>
<dbReference type="PANTHER" id="PTHR43547:SF2">
    <property type="entry name" value="HYBRID SIGNAL TRANSDUCTION HISTIDINE KINASE C"/>
    <property type="match status" value="1"/>
</dbReference>
<evidence type="ECO:0000256" key="13">
    <source>
        <dbReference type="SAM" id="Phobius"/>
    </source>
</evidence>
<dbReference type="SMART" id="SM00342">
    <property type="entry name" value="HTH_ARAC"/>
    <property type="match status" value="1"/>
</dbReference>
<dbReference type="SMART" id="SM00387">
    <property type="entry name" value="HATPase_c"/>
    <property type="match status" value="1"/>
</dbReference>
<evidence type="ECO:0000256" key="1">
    <source>
        <dbReference type="ARBA" id="ARBA00000085"/>
    </source>
</evidence>
<dbReference type="InterPro" id="IPR011123">
    <property type="entry name" value="Y_Y_Y"/>
</dbReference>
<evidence type="ECO:0000313" key="18">
    <source>
        <dbReference type="Proteomes" id="UP000008461"/>
    </source>
</evidence>
<dbReference type="Pfam" id="PF02518">
    <property type="entry name" value="HATPase_c"/>
    <property type="match status" value="1"/>
</dbReference>
<dbReference type="Gene3D" id="3.40.50.2300">
    <property type="match status" value="1"/>
</dbReference>
<dbReference type="InterPro" id="IPR005467">
    <property type="entry name" value="His_kinase_dom"/>
</dbReference>
<evidence type="ECO:0000256" key="4">
    <source>
        <dbReference type="ARBA" id="ARBA00022679"/>
    </source>
</evidence>
<dbReference type="FunFam" id="2.60.40.10:FF:000791">
    <property type="entry name" value="Two-component system sensor histidine kinase/response regulator"/>
    <property type="match status" value="1"/>
</dbReference>
<dbReference type="GO" id="GO:0043565">
    <property type="term" value="F:sequence-specific DNA binding"/>
    <property type="evidence" value="ECO:0007669"/>
    <property type="project" value="InterPro"/>
</dbReference>
<dbReference type="SUPFAM" id="SSF47384">
    <property type="entry name" value="Homodimeric domain of signal transducing histidine kinase"/>
    <property type="match status" value="1"/>
</dbReference>
<reference key="2">
    <citation type="submission" date="2011-04" db="EMBL/GenBank/DDBJ databases">
        <title>Complete sequence of chromosome of Haliscomenobacter hydrossis DSM 1100.</title>
        <authorList>
            <consortium name="US DOE Joint Genome Institute (JGI-PGF)"/>
            <person name="Lucas S."/>
            <person name="Han J."/>
            <person name="Lapidus A."/>
            <person name="Bruce D."/>
            <person name="Goodwin L."/>
            <person name="Pitluck S."/>
            <person name="Peters L."/>
            <person name="Kyrpides N."/>
            <person name="Mavromatis K."/>
            <person name="Ivanova N."/>
            <person name="Ovchinnikova G."/>
            <person name="Pagani I."/>
            <person name="Daligault H."/>
            <person name="Detter J.C."/>
            <person name="Han C."/>
            <person name="Land M."/>
            <person name="Hauser L."/>
            <person name="Markowitz V."/>
            <person name="Cheng J.-F."/>
            <person name="Hugenholtz P."/>
            <person name="Woyke T."/>
            <person name="Wu D."/>
            <person name="Verbarg S."/>
            <person name="Frueling A."/>
            <person name="Brambilla E."/>
            <person name="Klenk H.-P."/>
            <person name="Eisen J.A."/>
        </authorList>
    </citation>
    <scope>NUCLEOTIDE SEQUENCE</scope>
    <source>
        <strain>DSM 1100</strain>
    </source>
</reference>
<dbReference type="PROSITE" id="PS01124">
    <property type="entry name" value="HTH_ARAC_FAMILY_2"/>
    <property type="match status" value="1"/>
</dbReference>
<proteinExistence type="predicted"/>